<dbReference type="Proteomes" id="UP000186684">
    <property type="component" value="Unassembled WGS sequence"/>
</dbReference>
<dbReference type="EMBL" id="FTOQ01000005">
    <property type="protein sequence ID" value="SIS88170.1"/>
    <property type="molecule type" value="Genomic_DNA"/>
</dbReference>
<gene>
    <name evidence="1" type="ORF">SAMN05421759_10572</name>
</gene>
<dbReference type="OrthoDB" id="7875218at2"/>
<reference evidence="2" key="1">
    <citation type="submission" date="2017-01" db="EMBL/GenBank/DDBJ databases">
        <authorList>
            <person name="Varghese N."/>
            <person name="Submissions S."/>
        </authorList>
    </citation>
    <scope>NUCLEOTIDE SEQUENCE [LARGE SCALE GENOMIC DNA]</scope>
    <source>
        <strain evidence="2">DSM 29430</strain>
    </source>
</reference>
<dbReference type="InterPro" id="IPR045516">
    <property type="entry name" value="DUF6477"/>
</dbReference>
<dbReference type="AlphaFoldDB" id="A0A1N7MQ42"/>
<dbReference type="Pfam" id="PF20083">
    <property type="entry name" value="DUF6477"/>
    <property type="match status" value="1"/>
</dbReference>
<dbReference type="RefSeq" id="WP_076448056.1">
    <property type="nucleotide sequence ID" value="NZ_FTOQ01000005.1"/>
</dbReference>
<evidence type="ECO:0000313" key="2">
    <source>
        <dbReference type="Proteomes" id="UP000186684"/>
    </source>
</evidence>
<protein>
    <submittedName>
        <fullName evidence="1">Uncharacterized protein</fullName>
    </submittedName>
</protein>
<organism evidence="1 2">
    <name type="scientific">Roseivivax lentus</name>
    <dbReference type="NCBI Taxonomy" id="633194"/>
    <lineage>
        <taxon>Bacteria</taxon>
        <taxon>Pseudomonadati</taxon>
        <taxon>Pseudomonadota</taxon>
        <taxon>Alphaproteobacteria</taxon>
        <taxon>Rhodobacterales</taxon>
        <taxon>Roseobacteraceae</taxon>
        <taxon>Roseivivax</taxon>
    </lineage>
</organism>
<keyword evidence="2" id="KW-1185">Reference proteome</keyword>
<name>A0A1N7MQ42_9RHOB</name>
<accession>A0A1N7MQ42</accession>
<evidence type="ECO:0000313" key="1">
    <source>
        <dbReference type="EMBL" id="SIS88170.1"/>
    </source>
</evidence>
<dbReference type="STRING" id="633194.SAMN05421759_10572"/>
<sequence>MSKTLDALACLRRPRLLIRAARIGAEDYRRKPHLDRLLGAGASYGPGAALAQLMSLEAEQEELRNSGSANYGVARHVEILAAMMAEARLISHACPSYLASA</sequence>
<proteinExistence type="predicted"/>